<dbReference type="RefSeq" id="WP_138058009.1">
    <property type="nucleotide sequence ID" value="NZ_VAWE01000002.1"/>
</dbReference>
<reference evidence="1 2" key="1">
    <citation type="submission" date="2019-05" db="EMBL/GenBank/DDBJ databases">
        <title>Streptomyces marianii sp. nov., a novel marine actinomycete from southern coast of India.</title>
        <authorList>
            <person name="Iniyan A.M."/>
            <person name="Wink J."/>
            <person name="Ramprasad E."/>
            <person name="Ramana C.V."/>
            <person name="Bunk B."/>
            <person name="Sproer C."/>
            <person name="Joseph F.-J.R.S."/>
            <person name="Vincent S.G.P."/>
        </authorList>
    </citation>
    <scope>NUCLEOTIDE SEQUENCE [LARGE SCALE GENOMIC DNA]</scope>
    <source>
        <strain evidence="1 2">ICN19</strain>
    </source>
</reference>
<protein>
    <submittedName>
        <fullName evidence="1">Uncharacterized protein</fullName>
    </submittedName>
</protein>
<dbReference type="OrthoDB" id="4333448at2"/>
<sequence>MNVPLPTALESLGDQMSQHGWNTAWMRKHGEARVEGSRKGGAAVMVTARYTLEKGWATRFYVIGSVDDGWTDWARVRRSDLLHFIATNRLPVEAKPRKVPHSKCRCRKKAMPTQWHALRHLARIQLQRLATRGAVEEQRVYRCRHDARRWHVTSMEDRSSGPWRGAAADL</sequence>
<accession>A0A5R9DRI6</accession>
<dbReference type="AlphaFoldDB" id="A0A5R9DRI6"/>
<organism evidence="1 2">
    <name type="scientific">Streptomyces marianii</name>
    <dbReference type="NCBI Taxonomy" id="1817406"/>
    <lineage>
        <taxon>Bacteria</taxon>
        <taxon>Bacillati</taxon>
        <taxon>Actinomycetota</taxon>
        <taxon>Actinomycetes</taxon>
        <taxon>Kitasatosporales</taxon>
        <taxon>Streptomycetaceae</taxon>
        <taxon>Streptomyces</taxon>
    </lineage>
</organism>
<proteinExistence type="predicted"/>
<evidence type="ECO:0000313" key="1">
    <source>
        <dbReference type="EMBL" id="TLQ39197.1"/>
    </source>
</evidence>
<keyword evidence="2" id="KW-1185">Reference proteome</keyword>
<name>A0A5R9DRI6_9ACTN</name>
<dbReference type="EMBL" id="VAWE01000002">
    <property type="protein sequence ID" value="TLQ39197.1"/>
    <property type="molecule type" value="Genomic_DNA"/>
</dbReference>
<dbReference type="Proteomes" id="UP000305921">
    <property type="component" value="Unassembled WGS sequence"/>
</dbReference>
<evidence type="ECO:0000313" key="2">
    <source>
        <dbReference type="Proteomes" id="UP000305921"/>
    </source>
</evidence>
<comment type="caution">
    <text evidence="1">The sequence shown here is derived from an EMBL/GenBank/DDBJ whole genome shotgun (WGS) entry which is preliminary data.</text>
</comment>
<gene>
    <name evidence="1" type="ORF">FEF34_37995</name>
</gene>